<sequence>MSRDSLPGNLLARMRHASDLSLEVVVLLILGAFMLLFGVLLLAIKDGALPYTRDSAYGVFLVLVSFQTITMGKSPFGDLHRSWGLIIMGLGTGTFGMAACFIPGYLTEAIRVLVGLILSLGGPTLTVRLMASQGARKAWAGGSGMLKQLVVSCLLVYGLSFATGLITLFPGILGDGQTALLLICYGLAFFYLAWCLWRVAGIQGAHGYALPAQSAAGRSRPEAGWRAKLFAETSLPLSQAVLLMLAILLGFLGLLLFPVNLGLVAFSADGQLGLLLTLMAIQMMAMGDTPLGQYRRSWLMIALGLLLAGLGIFSSIVPGVVTVLVTVLLGPLNILGGAILLAKRFAPRLRKTACDPADQAAVPPVVKKLAATQTALNLAAILFGISMLLPGLLPGLLVAGILVVNGVLLLVLTSLLGEINALLGGQATEQGAAP</sequence>
<feature type="transmembrane region" description="Helical" evidence="1">
    <location>
        <begin position="263"/>
        <end position="285"/>
    </location>
</feature>
<keyword evidence="1" id="KW-1133">Transmembrane helix</keyword>
<dbReference type="KEGG" id="dmp:FAK_35420"/>
<evidence type="ECO:0008006" key="4">
    <source>
        <dbReference type="Google" id="ProtNLM"/>
    </source>
</evidence>
<feature type="transmembrane region" description="Helical" evidence="1">
    <location>
        <begin position="179"/>
        <end position="197"/>
    </location>
</feature>
<proteinExistence type="predicted"/>
<organism evidence="2 3">
    <name type="scientific">Desulfoferula mesophila</name>
    <dbReference type="NCBI Taxonomy" id="3058419"/>
    <lineage>
        <taxon>Bacteria</taxon>
        <taxon>Pseudomonadati</taxon>
        <taxon>Thermodesulfobacteriota</taxon>
        <taxon>Desulfarculia</taxon>
        <taxon>Desulfarculales</taxon>
        <taxon>Desulfarculaceae</taxon>
        <taxon>Desulfoferula</taxon>
    </lineage>
</organism>
<feature type="transmembrane region" description="Helical" evidence="1">
    <location>
        <begin position="56"/>
        <end position="72"/>
    </location>
</feature>
<feature type="transmembrane region" description="Helical" evidence="1">
    <location>
        <begin position="235"/>
        <end position="257"/>
    </location>
</feature>
<gene>
    <name evidence="2" type="ORF">FAK_35420</name>
</gene>
<feature type="transmembrane region" description="Helical" evidence="1">
    <location>
        <begin position="112"/>
        <end position="129"/>
    </location>
</feature>
<feature type="transmembrane region" description="Helical" evidence="1">
    <location>
        <begin position="395"/>
        <end position="416"/>
    </location>
</feature>
<feature type="transmembrane region" description="Helical" evidence="1">
    <location>
        <begin position="369"/>
        <end position="389"/>
    </location>
</feature>
<protein>
    <recommendedName>
        <fullName evidence="4">MFS transporter</fullName>
    </recommendedName>
</protein>
<evidence type="ECO:0000313" key="3">
    <source>
        <dbReference type="Proteomes" id="UP001366166"/>
    </source>
</evidence>
<feature type="transmembrane region" description="Helical" evidence="1">
    <location>
        <begin position="84"/>
        <end position="106"/>
    </location>
</feature>
<name>A0AAU9F0G7_9BACT</name>
<keyword evidence="3" id="KW-1185">Reference proteome</keyword>
<accession>A0AAU9F0G7</accession>
<feature type="transmembrane region" description="Helical" evidence="1">
    <location>
        <begin position="297"/>
        <end position="317"/>
    </location>
</feature>
<keyword evidence="1" id="KW-0812">Transmembrane</keyword>
<evidence type="ECO:0000313" key="2">
    <source>
        <dbReference type="EMBL" id="BEQ16476.1"/>
    </source>
</evidence>
<evidence type="ECO:0000256" key="1">
    <source>
        <dbReference type="SAM" id="Phobius"/>
    </source>
</evidence>
<dbReference type="Proteomes" id="UP001366166">
    <property type="component" value="Chromosome"/>
</dbReference>
<reference evidence="3" key="1">
    <citation type="journal article" date="2023" name="Arch. Microbiol.">
        <title>Desulfoferula mesophilus gen. nov. sp. nov., a mesophilic sulfate-reducing bacterium isolated from a brackish lake sediment.</title>
        <authorList>
            <person name="Watanabe T."/>
            <person name="Yabe T."/>
            <person name="Tsuji J.M."/>
            <person name="Fukui M."/>
        </authorList>
    </citation>
    <scope>NUCLEOTIDE SEQUENCE [LARGE SCALE GENOMIC DNA]</scope>
    <source>
        <strain evidence="3">12FAK</strain>
    </source>
</reference>
<feature type="transmembrane region" description="Helical" evidence="1">
    <location>
        <begin position="20"/>
        <end position="44"/>
    </location>
</feature>
<dbReference type="AlphaFoldDB" id="A0AAU9F0G7"/>
<dbReference type="EMBL" id="AP028679">
    <property type="protein sequence ID" value="BEQ16476.1"/>
    <property type="molecule type" value="Genomic_DNA"/>
</dbReference>
<keyword evidence="1" id="KW-0472">Membrane</keyword>
<feature type="transmembrane region" description="Helical" evidence="1">
    <location>
        <begin position="323"/>
        <end position="342"/>
    </location>
</feature>
<feature type="transmembrane region" description="Helical" evidence="1">
    <location>
        <begin position="149"/>
        <end position="173"/>
    </location>
</feature>